<protein>
    <submittedName>
        <fullName evidence="1">Vacuolar import and degradation protein 27</fullName>
        <ecNumber evidence="1">2.1.1.221</ecNumber>
    </submittedName>
</protein>
<reference evidence="1" key="1">
    <citation type="submission" date="2022-06" db="EMBL/GenBank/DDBJ databases">
        <title>Phylogenomic reconstructions and comparative analyses of Kickxellomycotina fungi.</title>
        <authorList>
            <person name="Reynolds N.K."/>
            <person name="Stajich J.E."/>
            <person name="Barry K."/>
            <person name="Grigoriev I.V."/>
            <person name="Crous P."/>
            <person name="Smith M.E."/>
        </authorList>
    </citation>
    <scope>NUCLEOTIDE SEQUENCE</scope>
    <source>
        <strain evidence="1">RSA 2271</strain>
    </source>
</reference>
<gene>
    <name evidence="1" type="primary">vid27_2</name>
    <name evidence="1" type="ORF">EV182_008951</name>
</gene>
<dbReference type="Proteomes" id="UP001145114">
    <property type="component" value="Unassembled WGS sequence"/>
</dbReference>
<sequence length="131" mass="14851">LPDDPKDRTGFQKSFPASQKPLPKRLFLRGEHLAYMCSNGGSEIKFTPARFNTAPADDADTRCGERIIVTSTGPYVITWNLRQVLQTGKGDKYNIKVYPEKVVADNFRFGQDRSIIVTLPNDVTMIRRDQM</sequence>
<keyword evidence="1" id="KW-0489">Methyltransferase</keyword>
<comment type="caution">
    <text evidence="1">The sequence shown here is derived from an EMBL/GenBank/DDBJ whole genome shotgun (WGS) entry which is preliminary data.</text>
</comment>
<dbReference type="EMBL" id="JAMZIH010010246">
    <property type="protein sequence ID" value="KAJ1669022.1"/>
    <property type="molecule type" value="Genomic_DNA"/>
</dbReference>
<feature type="non-terminal residue" evidence="1">
    <location>
        <position position="131"/>
    </location>
</feature>
<accession>A0ACC1HB40</accession>
<feature type="non-terminal residue" evidence="1">
    <location>
        <position position="1"/>
    </location>
</feature>
<proteinExistence type="predicted"/>
<keyword evidence="1" id="KW-0808">Transferase</keyword>
<keyword evidence="2" id="KW-1185">Reference proteome</keyword>
<evidence type="ECO:0000313" key="1">
    <source>
        <dbReference type="EMBL" id="KAJ1669022.1"/>
    </source>
</evidence>
<organism evidence="1 2">
    <name type="scientific">Spiromyces aspiralis</name>
    <dbReference type="NCBI Taxonomy" id="68401"/>
    <lineage>
        <taxon>Eukaryota</taxon>
        <taxon>Fungi</taxon>
        <taxon>Fungi incertae sedis</taxon>
        <taxon>Zoopagomycota</taxon>
        <taxon>Kickxellomycotina</taxon>
        <taxon>Kickxellomycetes</taxon>
        <taxon>Kickxellales</taxon>
        <taxon>Kickxellaceae</taxon>
        <taxon>Spiromyces</taxon>
    </lineage>
</organism>
<dbReference type="EC" id="2.1.1.221" evidence="1"/>
<name>A0ACC1HB40_9FUNG</name>
<evidence type="ECO:0000313" key="2">
    <source>
        <dbReference type="Proteomes" id="UP001145114"/>
    </source>
</evidence>